<evidence type="ECO:0000256" key="7">
    <source>
        <dbReference type="ARBA" id="ARBA00022776"/>
    </source>
</evidence>
<keyword evidence="4" id="KW-0158">Chromosome</keyword>
<evidence type="ECO:0000313" key="13">
    <source>
        <dbReference type="Ensembl" id="ENSORLP00000012014.2"/>
    </source>
</evidence>
<evidence type="ECO:0000259" key="12">
    <source>
        <dbReference type="PROSITE" id="PS51793"/>
    </source>
</evidence>
<comment type="function">
    <text evidence="1">Required for recruitment of CENPA to centromeres and normal chromosome segregation during mitosis.</text>
</comment>
<evidence type="ECO:0000256" key="6">
    <source>
        <dbReference type="ARBA" id="ARBA00022723"/>
    </source>
</evidence>
<dbReference type="InParanoid" id="H2M0T7"/>
<dbReference type="InterPro" id="IPR004910">
    <property type="entry name" value="Yippee/Mis18/Cereblon"/>
</dbReference>
<organism evidence="13 14">
    <name type="scientific">Oryzias latipes</name>
    <name type="common">Japanese rice fish</name>
    <name type="synonym">Japanese killifish</name>
    <dbReference type="NCBI Taxonomy" id="8090"/>
    <lineage>
        <taxon>Eukaryota</taxon>
        <taxon>Metazoa</taxon>
        <taxon>Chordata</taxon>
        <taxon>Craniata</taxon>
        <taxon>Vertebrata</taxon>
        <taxon>Euteleostomi</taxon>
        <taxon>Actinopterygii</taxon>
        <taxon>Neopterygii</taxon>
        <taxon>Teleostei</taxon>
        <taxon>Neoteleostei</taxon>
        <taxon>Acanthomorphata</taxon>
        <taxon>Ovalentaria</taxon>
        <taxon>Atherinomorphae</taxon>
        <taxon>Beloniformes</taxon>
        <taxon>Adrianichthyidae</taxon>
        <taxon>Oryziinae</taxon>
        <taxon>Oryzias</taxon>
    </lineage>
</organism>
<evidence type="ECO:0000256" key="4">
    <source>
        <dbReference type="ARBA" id="ARBA00022454"/>
    </source>
</evidence>
<dbReference type="GO" id="GO:0000785">
    <property type="term" value="C:chromatin"/>
    <property type="evidence" value="ECO:0000318"/>
    <property type="project" value="GO_Central"/>
</dbReference>
<dbReference type="HOGENOM" id="CLU_110283_0_0_1"/>
<reference evidence="13" key="2">
    <citation type="submission" date="2025-08" db="UniProtKB">
        <authorList>
            <consortium name="Ensembl"/>
        </authorList>
    </citation>
    <scope>IDENTIFICATION</scope>
    <source>
        <strain evidence="13">Hd-rR</strain>
    </source>
</reference>
<dbReference type="GO" id="GO:0000775">
    <property type="term" value="C:chromosome, centromeric region"/>
    <property type="evidence" value="ECO:0000318"/>
    <property type="project" value="GO_Central"/>
</dbReference>
<evidence type="ECO:0000256" key="1">
    <source>
        <dbReference type="ARBA" id="ARBA00003694"/>
    </source>
</evidence>
<dbReference type="AlphaFoldDB" id="H2M0T7"/>
<dbReference type="PANTHER" id="PTHR16431">
    <property type="entry name" value="NEUROGENIC PROTEIN MASTERMIND"/>
    <property type="match status" value="1"/>
</dbReference>
<evidence type="ECO:0000313" key="14">
    <source>
        <dbReference type="Proteomes" id="UP000001038"/>
    </source>
</evidence>
<evidence type="ECO:0000256" key="5">
    <source>
        <dbReference type="ARBA" id="ARBA00022618"/>
    </source>
</evidence>
<evidence type="ECO:0000256" key="3">
    <source>
        <dbReference type="ARBA" id="ARBA00004584"/>
    </source>
</evidence>
<protein>
    <submittedName>
        <fullName evidence="13">Opa interacting protein 5</fullName>
    </submittedName>
</protein>
<accession>H2M0T7</accession>
<dbReference type="GO" id="GO:0051301">
    <property type="term" value="P:cell division"/>
    <property type="evidence" value="ECO:0007669"/>
    <property type="project" value="UniProtKB-KW"/>
</dbReference>
<gene>
    <name evidence="13" type="primary">oip5</name>
</gene>
<dbReference type="STRING" id="8090.ENSORLP00000012014"/>
<dbReference type="Ensembl" id="ENSORLT00000012015.2">
    <property type="protein sequence ID" value="ENSORLP00000012014.2"/>
    <property type="gene ID" value="ENSORLG00000009583.2"/>
</dbReference>
<proteinExistence type="predicted"/>
<dbReference type="GO" id="GO:0005634">
    <property type="term" value="C:nucleus"/>
    <property type="evidence" value="ECO:0000318"/>
    <property type="project" value="GO_Central"/>
</dbReference>
<keyword evidence="5" id="KW-0132">Cell division</keyword>
<evidence type="ECO:0000256" key="11">
    <source>
        <dbReference type="ARBA" id="ARBA00023328"/>
    </source>
</evidence>
<keyword evidence="11" id="KW-0137">Centromere</keyword>
<keyword evidence="7" id="KW-0498">Mitosis</keyword>
<dbReference type="Proteomes" id="UP000001038">
    <property type="component" value="Chromosome 22"/>
</dbReference>
<dbReference type="GO" id="GO:0007059">
    <property type="term" value="P:chromosome segregation"/>
    <property type="evidence" value="ECO:0000318"/>
    <property type="project" value="GO_Central"/>
</dbReference>
<sequence length="216" mass="24071">MEFEKSILNKRSDEAKPGTAADDRHLMTFHCQHCYTVLADSLDVCGELQSLDSVILLKVTDDVVVGDAVMSKDKGEMTNCISSPLKCSHCHLDVGKILHSSPPSLAPVRSLFLLDKSSISCYILNSSSMVKASGLSFDLQPVSERLAEVKQHFEAHLEKMSILKSRLADMSIIRNKKRRVNTKPDKRLTHNKHAHFLPLECIVSTLDHQNHILVTA</sequence>
<keyword evidence="8" id="KW-0862">Zinc</keyword>
<name>H2M0T7_ORYLA</name>
<dbReference type="eggNOG" id="ENOG502S5R3">
    <property type="taxonomic scope" value="Eukaryota"/>
</dbReference>
<reference evidence="13 14" key="1">
    <citation type="journal article" date="2007" name="Nature">
        <title>The medaka draft genome and insights into vertebrate genome evolution.</title>
        <authorList>
            <person name="Kasahara M."/>
            <person name="Naruse K."/>
            <person name="Sasaki S."/>
            <person name="Nakatani Y."/>
            <person name="Qu W."/>
            <person name="Ahsan B."/>
            <person name="Yamada T."/>
            <person name="Nagayasu Y."/>
            <person name="Doi K."/>
            <person name="Kasai Y."/>
            <person name="Jindo T."/>
            <person name="Kobayashi D."/>
            <person name="Shimada A."/>
            <person name="Toyoda A."/>
            <person name="Kuroki Y."/>
            <person name="Fujiyama A."/>
            <person name="Sasaki T."/>
            <person name="Shimizu A."/>
            <person name="Asakawa S."/>
            <person name="Shimizu N."/>
            <person name="Hashimoto S."/>
            <person name="Yang J."/>
            <person name="Lee Y."/>
            <person name="Matsushima K."/>
            <person name="Sugano S."/>
            <person name="Sakaizumi M."/>
            <person name="Narita T."/>
            <person name="Ohishi K."/>
            <person name="Haga S."/>
            <person name="Ohta F."/>
            <person name="Nomoto H."/>
            <person name="Nogata K."/>
            <person name="Morishita T."/>
            <person name="Endo T."/>
            <person name="Shin-I T."/>
            <person name="Takeda H."/>
            <person name="Morishita S."/>
            <person name="Kohara Y."/>
        </authorList>
    </citation>
    <scope>NUCLEOTIDE SEQUENCE [LARGE SCALE GENOMIC DNA]</scope>
    <source>
        <strain evidence="13 14">Hd-rR</strain>
    </source>
</reference>
<dbReference type="Pfam" id="PF03226">
    <property type="entry name" value="Yippee-Mis18"/>
    <property type="match status" value="1"/>
</dbReference>
<dbReference type="FunCoup" id="H2M0T7">
    <property type="interactions" value="608"/>
</dbReference>
<dbReference type="GeneTree" id="ENSGT00940000154267"/>
<keyword evidence="10" id="KW-0131">Cell cycle</keyword>
<dbReference type="PANTHER" id="PTHR16431:SF3">
    <property type="entry name" value="PROTEIN MIS18-BETA"/>
    <property type="match status" value="1"/>
</dbReference>
<comment type="subcellular location">
    <subcellularLocation>
        <location evidence="3">Chromosome</location>
        <location evidence="3">Centromere</location>
    </subcellularLocation>
    <subcellularLocation>
        <location evidence="2">Nucleus</location>
    </subcellularLocation>
</comment>
<dbReference type="Bgee" id="ENSORLG00000009583">
    <property type="expression patterns" value="Expressed in brain and 15 other cell types or tissues"/>
</dbReference>
<evidence type="ECO:0000256" key="9">
    <source>
        <dbReference type="ARBA" id="ARBA00023242"/>
    </source>
</evidence>
<feature type="domain" description="Mis18" evidence="12">
    <location>
        <begin position="26"/>
        <end position="124"/>
    </location>
</feature>
<reference evidence="13" key="3">
    <citation type="submission" date="2025-09" db="UniProtKB">
        <authorList>
            <consortium name="Ensembl"/>
        </authorList>
    </citation>
    <scope>IDENTIFICATION</scope>
    <source>
        <strain evidence="13">Hd-rR</strain>
    </source>
</reference>
<dbReference type="InterPro" id="IPR034752">
    <property type="entry name" value="Mis18"/>
</dbReference>
<keyword evidence="6" id="KW-0479">Metal-binding</keyword>
<dbReference type="PROSITE" id="PS51793">
    <property type="entry name" value="MIS18"/>
    <property type="match status" value="1"/>
</dbReference>
<evidence type="ECO:0000256" key="2">
    <source>
        <dbReference type="ARBA" id="ARBA00004123"/>
    </source>
</evidence>
<evidence type="ECO:0000256" key="10">
    <source>
        <dbReference type="ARBA" id="ARBA00023306"/>
    </source>
</evidence>
<evidence type="ECO:0000256" key="8">
    <source>
        <dbReference type="ARBA" id="ARBA00022833"/>
    </source>
</evidence>
<dbReference type="GO" id="GO:0034080">
    <property type="term" value="P:CENP-A containing chromatin assembly"/>
    <property type="evidence" value="ECO:0000318"/>
    <property type="project" value="GO_Central"/>
</dbReference>
<keyword evidence="14" id="KW-1185">Reference proteome</keyword>
<dbReference type="GO" id="GO:0046872">
    <property type="term" value="F:metal ion binding"/>
    <property type="evidence" value="ECO:0007669"/>
    <property type="project" value="UniProtKB-KW"/>
</dbReference>
<keyword evidence="9" id="KW-0539">Nucleus</keyword>